<keyword evidence="3" id="KW-1185">Reference proteome</keyword>
<evidence type="ECO:0000313" key="3">
    <source>
        <dbReference type="Proteomes" id="UP000315131"/>
    </source>
</evidence>
<dbReference type="Proteomes" id="UP000315131">
    <property type="component" value="Unassembled WGS sequence"/>
</dbReference>
<accession>A0A550HZ83</accession>
<dbReference type="InterPro" id="IPR013766">
    <property type="entry name" value="Thioredoxin_domain"/>
</dbReference>
<evidence type="ECO:0000259" key="1">
    <source>
        <dbReference type="PROSITE" id="PS51352"/>
    </source>
</evidence>
<dbReference type="AlphaFoldDB" id="A0A550HZ83"/>
<dbReference type="PROSITE" id="PS51257">
    <property type="entry name" value="PROKAR_LIPOPROTEIN"/>
    <property type="match status" value="1"/>
</dbReference>
<dbReference type="PROSITE" id="PS51352">
    <property type="entry name" value="THIOREDOXIN_2"/>
    <property type="match status" value="1"/>
</dbReference>
<dbReference type="EMBL" id="VHSF01000003">
    <property type="protein sequence ID" value="TRO64027.1"/>
    <property type="molecule type" value="Genomic_DNA"/>
</dbReference>
<dbReference type="RefSeq" id="WP_143411223.1">
    <property type="nucleotide sequence ID" value="NZ_VHSF01000003.1"/>
</dbReference>
<dbReference type="SUPFAM" id="SSF52833">
    <property type="entry name" value="Thioredoxin-like"/>
    <property type="match status" value="1"/>
</dbReference>
<sequence>MNKFLIFFVAIALSCGNNVNKSKDLSENKKDLKTETVQKDMLLGDFSKEELQQKPFSNWFQPAYEDFSPNSEAMATIRENIDDYEIKVLMGTWCGDSKREVPKFLKLLDEANYDYQKLELVAVDRNKTTPNKVEEELEVHRVPTIIFYKDGKEVNRFVEYPQGQSIEEDIAKIVSGKEYKNSYAD</sequence>
<protein>
    <submittedName>
        <fullName evidence="2">Thioredoxin family protein</fullName>
    </submittedName>
</protein>
<comment type="caution">
    <text evidence="2">The sequence shown here is derived from an EMBL/GenBank/DDBJ whole genome shotgun (WGS) entry which is preliminary data.</text>
</comment>
<dbReference type="CDD" id="cd02947">
    <property type="entry name" value="TRX_family"/>
    <property type="match status" value="1"/>
</dbReference>
<gene>
    <name evidence="2" type="ORF">FGM01_10995</name>
</gene>
<dbReference type="InterPro" id="IPR036249">
    <property type="entry name" value="Thioredoxin-like_sf"/>
</dbReference>
<dbReference type="OrthoDB" id="6398367at2"/>
<dbReference type="Gene3D" id="3.40.30.10">
    <property type="entry name" value="Glutaredoxin"/>
    <property type="match status" value="1"/>
</dbReference>
<name>A0A550HZ83_9FLAO</name>
<proteinExistence type="predicted"/>
<reference evidence="2 3" key="1">
    <citation type="submission" date="2019-06" db="EMBL/GenBank/DDBJ databases">
        <title>Gramella sabulilitoris sp. nov., isolated from a marine sand.</title>
        <authorList>
            <person name="Yoon J.-H."/>
        </authorList>
    </citation>
    <scope>NUCLEOTIDE SEQUENCE [LARGE SCALE GENOMIC DNA]</scope>
    <source>
        <strain evidence="2 3">HSMS-1</strain>
    </source>
</reference>
<dbReference type="Pfam" id="PF14595">
    <property type="entry name" value="Thioredoxin_9"/>
    <property type="match status" value="1"/>
</dbReference>
<organism evidence="2 3">
    <name type="scientific">Christiangramia sabulilitoris</name>
    <dbReference type="NCBI Taxonomy" id="2583991"/>
    <lineage>
        <taxon>Bacteria</taxon>
        <taxon>Pseudomonadati</taxon>
        <taxon>Bacteroidota</taxon>
        <taxon>Flavobacteriia</taxon>
        <taxon>Flavobacteriales</taxon>
        <taxon>Flavobacteriaceae</taxon>
        <taxon>Christiangramia</taxon>
    </lineage>
</organism>
<evidence type="ECO:0000313" key="2">
    <source>
        <dbReference type="EMBL" id="TRO64027.1"/>
    </source>
</evidence>
<feature type="domain" description="Thioredoxin" evidence="1">
    <location>
        <begin position="62"/>
        <end position="178"/>
    </location>
</feature>